<evidence type="ECO:0000256" key="9">
    <source>
        <dbReference type="ARBA" id="ARBA00022946"/>
    </source>
</evidence>
<keyword evidence="6" id="KW-0602">Photosynthesis</keyword>
<comment type="subcellular location">
    <subcellularLocation>
        <location evidence="2">Plastid</location>
        <location evidence="2">Chloroplast thylakoid membrane</location>
        <topology evidence="2">Multi-pass membrane protein</topology>
    </subcellularLocation>
</comment>
<dbReference type="InterPro" id="IPR001344">
    <property type="entry name" value="Chloro_AB-bd_pln"/>
</dbReference>
<evidence type="ECO:0000256" key="14">
    <source>
        <dbReference type="ARBA" id="ARBA00023243"/>
    </source>
</evidence>
<evidence type="ECO:0000256" key="15">
    <source>
        <dbReference type="ARBA" id="ARBA00023276"/>
    </source>
</evidence>
<dbReference type="PANTHER" id="PTHR21649">
    <property type="entry name" value="CHLOROPHYLL A/B BINDING PROTEIN"/>
    <property type="match status" value="1"/>
</dbReference>
<gene>
    <name evidence="19" type="ORF">FisN_4Hh536</name>
</gene>
<evidence type="ECO:0000256" key="17">
    <source>
        <dbReference type="PIRSR" id="PIRSR601344-1"/>
    </source>
</evidence>
<evidence type="ECO:0000256" key="7">
    <source>
        <dbReference type="ARBA" id="ARBA00022640"/>
    </source>
</evidence>
<keyword evidence="8" id="KW-0812">Transmembrane</keyword>
<protein>
    <recommendedName>
        <fullName evidence="21">Light-harvesting complex I chlorophyll a/b binding protein 4</fullName>
    </recommendedName>
</protein>
<keyword evidence="15" id="KW-0604">Photosystem II</keyword>
<comment type="similarity">
    <text evidence="3">Belongs to the fucoxanthin chlorophyll protein family.</text>
</comment>
<feature type="binding site" evidence="17">
    <location>
        <position position="177"/>
    </location>
    <ligand>
        <name>chlorophyll a</name>
        <dbReference type="ChEBI" id="CHEBI:58416"/>
        <label>1</label>
    </ligand>
</feature>
<evidence type="ECO:0000256" key="13">
    <source>
        <dbReference type="ARBA" id="ARBA00023136"/>
    </source>
</evidence>
<organism evidence="19 20">
    <name type="scientific">Fistulifera solaris</name>
    <name type="common">Oleaginous diatom</name>
    <dbReference type="NCBI Taxonomy" id="1519565"/>
    <lineage>
        <taxon>Eukaryota</taxon>
        <taxon>Sar</taxon>
        <taxon>Stramenopiles</taxon>
        <taxon>Ochrophyta</taxon>
        <taxon>Bacillariophyta</taxon>
        <taxon>Bacillariophyceae</taxon>
        <taxon>Bacillariophycidae</taxon>
        <taxon>Naviculales</taxon>
        <taxon>Naviculaceae</taxon>
        <taxon>Fistulifera</taxon>
    </lineage>
</organism>
<dbReference type="Gene3D" id="1.10.3460.10">
    <property type="entry name" value="Chlorophyll a/b binding protein domain"/>
    <property type="match status" value="1"/>
</dbReference>
<keyword evidence="18" id="KW-0732">Signal</keyword>
<evidence type="ECO:0000256" key="3">
    <source>
        <dbReference type="ARBA" id="ARBA00005933"/>
    </source>
</evidence>
<keyword evidence="13" id="KW-0472">Membrane</keyword>
<feature type="binding site" description="axial binding residue" evidence="17">
    <location>
        <position position="131"/>
    </location>
    <ligand>
        <name>chlorophyll b</name>
        <dbReference type="ChEBI" id="CHEBI:61721"/>
        <label>1</label>
    </ligand>
    <ligandPart>
        <name>Mg</name>
        <dbReference type="ChEBI" id="CHEBI:25107"/>
    </ligandPart>
</feature>
<dbReference type="InterPro" id="IPR022796">
    <property type="entry name" value="Chloroa_b-bind"/>
</dbReference>
<dbReference type="FunFam" id="1.10.3460.10:FF:000011">
    <property type="entry name" value="Fucoxanthin chlorophyll a/c protein 8"/>
    <property type="match status" value="1"/>
</dbReference>
<dbReference type="InParanoid" id="A0A1Z5KI41"/>
<feature type="binding site" evidence="17">
    <location>
        <position position="71"/>
    </location>
    <ligand>
        <name>chlorophyll a</name>
        <dbReference type="ChEBI" id="CHEBI:58416"/>
        <label>1</label>
    </ligand>
</feature>
<evidence type="ECO:0000256" key="2">
    <source>
        <dbReference type="ARBA" id="ARBA00004454"/>
    </source>
</evidence>
<evidence type="ECO:0000256" key="12">
    <source>
        <dbReference type="ARBA" id="ARBA00023078"/>
    </source>
</evidence>
<feature type="binding site" evidence="17">
    <location>
        <position position="175"/>
    </location>
    <ligand>
        <name>chlorophyll a</name>
        <dbReference type="ChEBI" id="CHEBI:58416"/>
        <label>1</label>
    </ligand>
</feature>
<keyword evidence="5" id="KW-0150">Chloroplast</keyword>
<evidence type="ECO:0000256" key="1">
    <source>
        <dbReference type="ARBA" id="ARBA00004022"/>
    </source>
</evidence>
<feature type="chain" id="PRO_5013255682" description="Light-harvesting complex I chlorophyll a/b binding protein 4" evidence="18">
    <location>
        <begin position="18"/>
        <end position="210"/>
    </location>
</feature>
<evidence type="ECO:0000256" key="8">
    <source>
        <dbReference type="ARBA" id="ARBA00022692"/>
    </source>
</evidence>
<evidence type="ECO:0000313" key="20">
    <source>
        <dbReference type="Proteomes" id="UP000198406"/>
    </source>
</evidence>
<evidence type="ECO:0000313" key="19">
    <source>
        <dbReference type="EMBL" id="GAX25980.1"/>
    </source>
</evidence>
<feature type="signal peptide" evidence="18">
    <location>
        <begin position="1"/>
        <end position="17"/>
    </location>
</feature>
<keyword evidence="14" id="KW-0437">Light-harvesting polypeptide</keyword>
<feature type="binding site" description="axial binding residue" evidence="17">
    <location>
        <position position="139"/>
    </location>
    <ligand>
        <name>chlorophyll b</name>
        <dbReference type="ChEBI" id="CHEBI:61721"/>
        <label>1</label>
    </ligand>
    <ligandPart>
        <name>Mg</name>
        <dbReference type="ChEBI" id="CHEBI:25107"/>
    </ligandPart>
</feature>
<dbReference type="GO" id="GO:0009523">
    <property type="term" value="C:photosystem II"/>
    <property type="evidence" value="ECO:0007669"/>
    <property type="project" value="UniProtKB-KW"/>
</dbReference>
<comment type="function">
    <text evidence="1">The light-harvesting complex (LHC) functions as a light receptor, it captures and delivers excitation energy to photosystems with which it is closely associated. Energy is transferred from the carotenoid and chlorophyll C (or B) to chlorophyll A and the photosynthetic reaction centers where it is used to synthesize ATP and reducing power.</text>
</comment>
<proteinExistence type="inferred from homology"/>
<keyword evidence="20" id="KW-1185">Reference proteome</keyword>
<reference evidence="19 20" key="1">
    <citation type="journal article" date="2015" name="Plant Cell">
        <title>Oil accumulation by the oleaginous diatom Fistulifera solaris as revealed by the genome and transcriptome.</title>
        <authorList>
            <person name="Tanaka T."/>
            <person name="Maeda Y."/>
            <person name="Veluchamy A."/>
            <person name="Tanaka M."/>
            <person name="Abida H."/>
            <person name="Marechal E."/>
            <person name="Bowler C."/>
            <person name="Muto M."/>
            <person name="Sunaga Y."/>
            <person name="Tanaka M."/>
            <person name="Yoshino T."/>
            <person name="Taniguchi T."/>
            <person name="Fukuda Y."/>
            <person name="Nemoto M."/>
            <person name="Matsumoto M."/>
            <person name="Wong P.S."/>
            <person name="Aburatani S."/>
            <person name="Fujibuchi W."/>
        </authorList>
    </citation>
    <scope>NUCLEOTIDE SEQUENCE [LARGE SCALE GENOMIC DNA]</scope>
    <source>
        <strain evidence="19 20">JPCC DA0580</strain>
    </source>
</reference>
<evidence type="ECO:0000256" key="18">
    <source>
        <dbReference type="SAM" id="SignalP"/>
    </source>
</evidence>
<keyword evidence="11" id="KW-0157">Chromophore</keyword>
<accession>A0A1Z5KI41</accession>
<dbReference type="GO" id="GO:0009535">
    <property type="term" value="C:chloroplast thylakoid membrane"/>
    <property type="evidence" value="ECO:0007669"/>
    <property type="project" value="UniProtKB-SubCell"/>
</dbReference>
<evidence type="ECO:0000256" key="5">
    <source>
        <dbReference type="ARBA" id="ARBA00022528"/>
    </source>
</evidence>
<keyword evidence="7" id="KW-0934">Plastid</keyword>
<dbReference type="Pfam" id="PF00504">
    <property type="entry name" value="Chloroa_b-bind"/>
    <property type="match status" value="1"/>
</dbReference>
<evidence type="ECO:0000256" key="10">
    <source>
        <dbReference type="ARBA" id="ARBA00022989"/>
    </source>
</evidence>
<keyword evidence="9" id="KW-0809">Transit peptide</keyword>
<dbReference type="GO" id="GO:0030076">
    <property type="term" value="C:light-harvesting complex"/>
    <property type="evidence" value="ECO:0007669"/>
    <property type="project" value="UniProtKB-KW"/>
</dbReference>
<evidence type="ECO:0000256" key="16">
    <source>
        <dbReference type="ARBA" id="ARBA00044011"/>
    </source>
</evidence>
<comment type="caution">
    <text evidence="19">The sequence shown here is derived from an EMBL/GenBank/DDBJ whole genome shotgun (WGS) entry which is preliminary data.</text>
</comment>
<comment type="subunit">
    <text evidence="16">The LHC complex of chromophytic algae is composed of fucoxanthin, chlorophyll A and C bound non-covalently by fucoxanthin chlorophyll proteins (FCPs). The ratio of the pigments in LHC; fucoxanthin: chlorophyll C: chlorophyll A; (0.6-1): (0.1-0.3): (1).</text>
</comment>
<feature type="binding site" evidence="17">
    <location>
        <position position="172"/>
    </location>
    <ligand>
        <name>chlorophyll a</name>
        <dbReference type="ChEBI" id="CHEBI:58416"/>
        <label>1</label>
    </ligand>
</feature>
<sequence>MKIFLVFLAASLGSASAFQATTKANKQVSELKAFEDEIGAQAPLGFFDPLGLVADGEESKFNRLRFVELKHGRISMLAIVGHLVTTGNVRLPGDIDFHGTSFADIPSGLAALEKIPPAGIAQIVAFIGFLELFVMKDVLGSGEFVGDFRNDFFDLGWDKFSPEEQERKRAIELNNGRAAQMGILALMVHEKLDGNPYVINSLLGYPVDFN</sequence>
<name>A0A1Z5KI41_FISSO</name>
<dbReference type="GO" id="GO:0009765">
    <property type="term" value="P:photosynthesis, light harvesting"/>
    <property type="evidence" value="ECO:0007669"/>
    <property type="project" value="InterPro"/>
</dbReference>
<keyword evidence="12" id="KW-0793">Thylakoid</keyword>
<evidence type="ECO:0000256" key="11">
    <source>
        <dbReference type="ARBA" id="ARBA00022991"/>
    </source>
</evidence>
<feature type="binding site" description="axial binding residue" evidence="17">
    <location>
        <position position="73"/>
    </location>
    <ligand>
        <name>chlorophyll b</name>
        <dbReference type="ChEBI" id="CHEBI:61721"/>
        <label>1</label>
    </ligand>
    <ligandPart>
        <name>Mg</name>
        <dbReference type="ChEBI" id="CHEBI:25107"/>
    </ligandPart>
</feature>
<evidence type="ECO:0000256" key="4">
    <source>
        <dbReference type="ARBA" id="ARBA00022494"/>
    </source>
</evidence>
<dbReference type="EMBL" id="BDSP01000235">
    <property type="protein sequence ID" value="GAX25980.1"/>
    <property type="molecule type" value="Genomic_DNA"/>
</dbReference>
<dbReference type="AlphaFoldDB" id="A0A1Z5KI41"/>
<dbReference type="GO" id="GO:0016168">
    <property type="term" value="F:chlorophyll binding"/>
    <property type="evidence" value="ECO:0007669"/>
    <property type="project" value="UniProtKB-KW"/>
</dbReference>
<keyword evidence="4 17" id="KW-0148">Chlorophyll</keyword>
<evidence type="ECO:0008006" key="21">
    <source>
        <dbReference type="Google" id="ProtNLM"/>
    </source>
</evidence>
<dbReference type="Proteomes" id="UP000198406">
    <property type="component" value="Unassembled WGS sequence"/>
</dbReference>
<evidence type="ECO:0000256" key="6">
    <source>
        <dbReference type="ARBA" id="ARBA00022531"/>
    </source>
</evidence>
<dbReference type="SUPFAM" id="SSF103511">
    <property type="entry name" value="Chlorophyll a-b binding protein"/>
    <property type="match status" value="1"/>
</dbReference>
<keyword evidence="10" id="KW-1133">Transmembrane helix</keyword>
<feature type="binding site" evidence="17">
    <location>
        <position position="68"/>
    </location>
    <ligand>
        <name>chlorophyll a</name>
        <dbReference type="ChEBI" id="CHEBI:58416"/>
        <label>1</label>
    </ligand>
</feature>
<dbReference type="OrthoDB" id="423598at2759"/>